<sequence>MVRYRVPVLALALLACWGSTGQADAAKVYRWTDRNGVSHYGDHVPDSPGARPTDVRVVPVEAEPGAIARLRLIDAGDRYQAWVDNSLSGPIEVEVSFNNRRNVTSRPSLPARATLAARGTALVAELMGSGGGQPPDFELAVRAVPGDPRSPGRVVDFVLPLQQAQFRIEQGFGGGFSHATTENHYALDFAAPIGTPVLAARGGVVMQVESDFSKAGLDSEEYYGRANFIRIVHDDGSMALYAHLKEDGVLVRAGQRVQTGQQIGLSGNTGFTSAPHLHFVVQINRGMRLESIPFRMTGPSGPLRISGGRGG</sequence>
<evidence type="ECO:0000256" key="1">
    <source>
        <dbReference type="SAM" id="SignalP"/>
    </source>
</evidence>
<dbReference type="InterPro" id="IPR016047">
    <property type="entry name" value="M23ase_b-sheet_dom"/>
</dbReference>
<dbReference type="CDD" id="cd12797">
    <property type="entry name" value="M23_peptidase"/>
    <property type="match status" value="1"/>
</dbReference>
<keyword evidence="1" id="KW-0732">Signal</keyword>
<protein>
    <submittedName>
        <fullName evidence="4">DUF4124 domain-containing protein</fullName>
    </submittedName>
</protein>
<dbReference type="GO" id="GO:0004222">
    <property type="term" value="F:metalloendopeptidase activity"/>
    <property type="evidence" value="ECO:0007669"/>
    <property type="project" value="TreeGrafter"/>
</dbReference>
<dbReference type="PANTHER" id="PTHR21666:SF294">
    <property type="entry name" value="PEPTIDASE M23"/>
    <property type="match status" value="1"/>
</dbReference>
<dbReference type="SUPFAM" id="SSF51261">
    <property type="entry name" value="Duplicated hybrid motif"/>
    <property type="match status" value="1"/>
</dbReference>
<accession>A0A3M8T3A1</accession>
<evidence type="ECO:0000259" key="3">
    <source>
        <dbReference type="Pfam" id="PF13511"/>
    </source>
</evidence>
<keyword evidence="5" id="KW-1185">Reference proteome</keyword>
<dbReference type="OrthoDB" id="9809488at2"/>
<feature type="domain" description="DUF4124" evidence="3">
    <location>
        <begin position="19"/>
        <end position="65"/>
    </location>
</feature>
<evidence type="ECO:0000259" key="2">
    <source>
        <dbReference type="Pfam" id="PF01551"/>
    </source>
</evidence>
<feature type="chain" id="PRO_5017923466" evidence="1">
    <location>
        <begin position="26"/>
        <end position="311"/>
    </location>
</feature>
<organism evidence="4 5">
    <name type="scientific">Montanilutibacter psychrotolerans</name>
    <dbReference type="NCBI Taxonomy" id="1327343"/>
    <lineage>
        <taxon>Bacteria</taxon>
        <taxon>Pseudomonadati</taxon>
        <taxon>Pseudomonadota</taxon>
        <taxon>Gammaproteobacteria</taxon>
        <taxon>Lysobacterales</taxon>
        <taxon>Lysobacteraceae</taxon>
        <taxon>Montanilutibacter</taxon>
    </lineage>
</organism>
<dbReference type="PANTHER" id="PTHR21666">
    <property type="entry name" value="PEPTIDASE-RELATED"/>
    <property type="match status" value="1"/>
</dbReference>
<gene>
    <name evidence="4" type="ORF">EER27_00780</name>
</gene>
<dbReference type="InterPro" id="IPR011055">
    <property type="entry name" value="Dup_hybrid_motif"/>
</dbReference>
<evidence type="ECO:0000313" key="5">
    <source>
        <dbReference type="Proteomes" id="UP000267049"/>
    </source>
</evidence>
<proteinExistence type="predicted"/>
<dbReference type="Proteomes" id="UP000267049">
    <property type="component" value="Unassembled WGS sequence"/>
</dbReference>
<dbReference type="Pfam" id="PF01551">
    <property type="entry name" value="Peptidase_M23"/>
    <property type="match status" value="1"/>
</dbReference>
<dbReference type="PROSITE" id="PS51257">
    <property type="entry name" value="PROKAR_LIPOPROTEIN"/>
    <property type="match status" value="1"/>
</dbReference>
<comment type="caution">
    <text evidence="4">The sequence shown here is derived from an EMBL/GenBank/DDBJ whole genome shotgun (WGS) entry which is preliminary data.</text>
</comment>
<dbReference type="AlphaFoldDB" id="A0A3M8T3A1"/>
<dbReference type="EMBL" id="RIBS01000001">
    <property type="protein sequence ID" value="RNF86004.1"/>
    <property type="molecule type" value="Genomic_DNA"/>
</dbReference>
<name>A0A3M8T3A1_9GAMM</name>
<feature type="domain" description="M23ase beta-sheet core" evidence="2">
    <location>
        <begin position="183"/>
        <end position="284"/>
    </location>
</feature>
<reference evidence="4 5" key="1">
    <citation type="submission" date="2018-11" db="EMBL/GenBank/DDBJ databases">
        <title>Lysobacter cryohumiis sp. nov., isolated from soil in the Tianshan Mountains, Xinjiang, China.</title>
        <authorList>
            <person name="Luo Y."/>
            <person name="Sheng H."/>
        </authorList>
    </citation>
    <scope>NUCLEOTIDE SEQUENCE [LARGE SCALE GENOMIC DNA]</scope>
    <source>
        <strain evidence="4 5">ZS60</strain>
    </source>
</reference>
<dbReference type="InterPro" id="IPR025392">
    <property type="entry name" value="DUF4124"/>
</dbReference>
<dbReference type="Pfam" id="PF13511">
    <property type="entry name" value="DUF4124"/>
    <property type="match status" value="1"/>
</dbReference>
<dbReference type="InterPro" id="IPR050570">
    <property type="entry name" value="Cell_wall_metabolism_enzyme"/>
</dbReference>
<feature type="signal peptide" evidence="1">
    <location>
        <begin position="1"/>
        <end position="25"/>
    </location>
</feature>
<evidence type="ECO:0000313" key="4">
    <source>
        <dbReference type="EMBL" id="RNF86004.1"/>
    </source>
</evidence>
<dbReference type="Gene3D" id="2.70.70.10">
    <property type="entry name" value="Glucose Permease (Domain IIA)"/>
    <property type="match status" value="1"/>
</dbReference>
<dbReference type="RefSeq" id="WP_123086126.1">
    <property type="nucleotide sequence ID" value="NZ_RIBS01000001.1"/>
</dbReference>